<evidence type="ECO:0008006" key="4">
    <source>
        <dbReference type="Google" id="ProtNLM"/>
    </source>
</evidence>
<sequence length="544" mass="60344">MNEPDDPGGTPLPQGLTFAAPDDVPLASQCITITQENTDCENPSNLPTKRKRQSRVCKHCNKKRRSRHGNKSSLSGIVNDSDCRCGNPSYNTVQHFINEVTERPIQNQQLLSSKSTSSAPVAAHSSSDTNNTNTIGRHLYQATDVSPFVVHIVKEQTAPNQNLTLHPVTVGYFLKKKFIKGVVEGSLKKVGRNRVTVSFSNFEDANSFLNNDTIKLNNYKTFIPTSNITRMGVIRGVPVDWSDDDILNNITVPVGCGKILKVRRLKKKSIVNGKPEFNPIETVVVTFDGQILPKRIFLCYNSLPVDLYIYPTIQCFQCCRYGHVKSQCRSLPRCYKCGLDHTGDTCDVEEEDIVCFLCSGPHMATNRKCPEFLRQKAIKESMAKSCITYAEALKLHPPISKSFADVVITGSSGQQRTSNPLTSNSKLKYVHDKNPGWNSYKKTVLTKPRSPFKPGKSYNRDEHEALTKDYNTPFAPSKSVLINNDNCSSLSNMSVKDLLITLISSLSHSNIISPSDVAIQNNDFVVNHNTTVDGQASPSLTVEL</sequence>
<proteinExistence type="predicted"/>
<protein>
    <recommendedName>
        <fullName evidence="4">CCHC-type domain-containing protein</fullName>
    </recommendedName>
</protein>
<organism evidence="2 3">
    <name type="scientific">Loxostege sticticalis</name>
    <name type="common">Beet webworm moth</name>
    <dbReference type="NCBI Taxonomy" id="481309"/>
    <lineage>
        <taxon>Eukaryota</taxon>
        <taxon>Metazoa</taxon>
        <taxon>Ecdysozoa</taxon>
        <taxon>Arthropoda</taxon>
        <taxon>Hexapoda</taxon>
        <taxon>Insecta</taxon>
        <taxon>Pterygota</taxon>
        <taxon>Neoptera</taxon>
        <taxon>Endopterygota</taxon>
        <taxon>Lepidoptera</taxon>
        <taxon>Glossata</taxon>
        <taxon>Ditrysia</taxon>
        <taxon>Pyraloidea</taxon>
        <taxon>Crambidae</taxon>
        <taxon>Pyraustinae</taxon>
        <taxon>Loxostege</taxon>
    </lineage>
</organism>
<evidence type="ECO:0000313" key="2">
    <source>
        <dbReference type="EMBL" id="KAL0859960.1"/>
    </source>
</evidence>
<comment type="caution">
    <text evidence="2">The sequence shown here is derived from an EMBL/GenBank/DDBJ whole genome shotgun (WGS) entry which is preliminary data.</text>
</comment>
<feature type="compositionally biased region" description="Basic residues" evidence="1">
    <location>
        <begin position="48"/>
        <end position="70"/>
    </location>
</feature>
<evidence type="ECO:0000313" key="3">
    <source>
        <dbReference type="Proteomes" id="UP001549920"/>
    </source>
</evidence>
<accession>A0ABR3H577</accession>
<feature type="region of interest" description="Disordered" evidence="1">
    <location>
        <begin position="1"/>
        <end position="20"/>
    </location>
</feature>
<dbReference type="Proteomes" id="UP001549920">
    <property type="component" value="Unassembled WGS sequence"/>
</dbReference>
<name>A0ABR3H577_LOXSC</name>
<gene>
    <name evidence="2" type="ORF">ABMA27_010276</name>
</gene>
<keyword evidence="3" id="KW-1185">Reference proteome</keyword>
<feature type="region of interest" description="Disordered" evidence="1">
    <location>
        <begin position="40"/>
        <end position="78"/>
    </location>
</feature>
<evidence type="ECO:0000256" key="1">
    <source>
        <dbReference type="SAM" id="MobiDB-lite"/>
    </source>
</evidence>
<reference evidence="2 3" key="1">
    <citation type="submission" date="2024-06" db="EMBL/GenBank/DDBJ databases">
        <title>A chromosome-level genome assembly of beet webworm, Loxostege sticticalis.</title>
        <authorList>
            <person name="Zhang Y."/>
        </authorList>
    </citation>
    <scope>NUCLEOTIDE SEQUENCE [LARGE SCALE GENOMIC DNA]</scope>
    <source>
        <strain evidence="2">AQ026</strain>
        <tissue evidence="2">Whole body</tissue>
    </source>
</reference>
<feature type="region of interest" description="Disordered" evidence="1">
    <location>
        <begin position="110"/>
        <end position="133"/>
    </location>
</feature>
<dbReference type="EMBL" id="JBEUOH010000026">
    <property type="protein sequence ID" value="KAL0859960.1"/>
    <property type="molecule type" value="Genomic_DNA"/>
</dbReference>